<evidence type="ECO:0000256" key="5">
    <source>
        <dbReference type="ARBA" id="ARBA00022737"/>
    </source>
</evidence>
<feature type="compositionally biased region" description="Basic and acidic residues" evidence="11">
    <location>
        <begin position="262"/>
        <end position="285"/>
    </location>
</feature>
<dbReference type="InterPro" id="IPR015856">
    <property type="entry name" value="ABC_transpr_CbiO/EcfA_su"/>
</dbReference>
<name>A0A644V105_9ZZZZ</name>
<dbReference type="InterPro" id="IPR003439">
    <property type="entry name" value="ABC_transporter-like_ATP-bd"/>
</dbReference>
<reference evidence="13" key="1">
    <citation type="submission" date="2019-08" db="EMBL/GenBank/DDBJ databases">
        <authorList>
            <person name="Kucharzyk K."/>
            <person name="Murdoch R.W."/>
            <person name="Higgins S."/>
            <person name="Loffler F."/>
        </authorList>
    </citation>
    <scope>NUCLEOTIDE SEQUENCE</scope>
</reference>
<evidence type="ECO:0000256" key="3">
    <source>
        <dbReference type="ARBA" id="ARBA00022448"/>
    </source>
</evidence>
<keyword evidence="13" id="KW-0378">Hydrolase</keyword>
<comment type="caution">
    <text evidence="13">The sequence shown here is derived from an EMBL/GenBank/DDBJ whole genome shotgun (WGS) entry which is preliminary data.</text>
</comment>
<sequence>MLKINNLNFTYSEEKKSNILNNINLHIKKGEVILLCGESGSGKTTITRLINGLIPNFYSGKVDGNITLIDENIFEIPIYKIAEKIGSVFQNPKTQFFNVDTTSELAFGCENLGLPIKEIEKRINKIVYDFQIEHLLNKSIFKLSGGEKQKIACASISACFPEILILDEPSSNLDSTATWDLREMIISWKNMGKTVIIAEHRIYFLKDIIDRMIYMKDGKIQRIISNEEIKTMQDNSFSNLGIRTLSLTNLTKNKNNIFNEINNHEKEDNYNNNNKKDINKSDSSKKNSLHNPYFSLKDFKFSYENELAINIDSAKIPQNEIIAIIGKNGAGKSTFARCLCGLERKCKGKLKVNGKNLNSRNRLKISYMVMQDVNYQLFTESVLDEIYLSLDDFISKNEITCNEKKEIAEDILKNLDLLEFKDAHPMALSGGQKQRIVIGSAIASNKEIMIFDEPTSGLDLKHMREVANNIKNLQKRGISSFIISHDLELIFECCNYVIHLEEGKIIDKYYIDHEGERKLKNFFIQSD</sequence>
<gene>
    <name evidence="13" type="primary">ykoD_6</name>
    <name evidence="13" type="ORF">SDC9_30548</name>
</gene>
<dbReference type="EC" id="3.6.3.-" evidence="13"/>
<dbReference type="InterPro" id="IPR003593">
    <property type="entry name" value="AAA+_ATPase"/>
</dbReference>
<feature type="domain" description="ABC transporter" evidence="12">
    <location>
        <begin position="294"/>
        <end position="527"/>
    </location>
</feature>
<dbReference type="InterPro" id="IPR050095">
    <property type="entry name" value="ECF_ABC_transporter_ATP-bd"/>
</dbReference>
<evidence type="ECO:0000256" key="2">
    <source>
        <dbReference type="ARBA" id="ARBA00005417"/>
    </source>
</evidence>
<keyword evidence="3" id="KW-0813">Transport</keyword>
<dbReference type="GO" id="GO:0043190">
    <property type="term" value="C:ATP-binding cassette (ABC) transporter complex"/>
    <property type="evidence" value="ECO:0007669"/>
    <property type="project" value="TreeGrafter"/>
</dbReference>
<evidence type="ECO:0000256" key="6">
    <source>
        <dbReference type="ARBA" id="ARBA00022741"/>
    </source>
</evidence>
<comment type="function">
    <text evidence="10">Probably part of an ABC transporter complex. Responsible for energy coupling to the transport system.</text>
</comment>
<dbReference type="EMBL" id="VSSQ01000191">
    <property type="protein sequence ID" value="MPL84583.1"/>
    <property type="molecule type" value="Genomic_DNA"/>
</dbReference>
<proteinExistence type="inferred from homology"/>
<dbReference type="PROSITE" id="PS50893">
    <property type="entry name" value="ABC_TRANSPORTER_2"/>
    <property type="match status" value="2"/>
</dbReference>
<evidence type="ECO:0000256" key="8">
    <source>
        <dbReference type="ARBA" id="ARBA00022967"/>
    </source>
</evidence>
<dbReference type="PANTHER" id="PTHR43553">
    <property type="entry name" value="HEAVY METAL TRANSPORTER"/>
    <property type="match status" value="1"/>
</dbReference>
<evidence type="ECO:0000259" key="12">
    <source>
        <dbReference type="PROSITE" id="PS50893"/>
    </source>
</evidence>
<dbReference type="AlphaFoldDB" id="A0A644V105"/>
<accession>A0A644V105</accession>
<evidence type="ECO:0000256" key="1">
    <source>
        <dbReference type="ARBA" id="ARBA00004202"/>
    </source>
</evidence>
<keyword evidence="4" id="KW-1003">Cell membrane</keyword>
<evidence type="ECO:0000256" key="10">
    <source>
        <dbReference type="ARBA" id="ARBA00025157"/>
    </source>
</evidence>
<keyword evidence="8" id="KW-1278">Translocase</keyword>
<organism evidence="13">
    <name type="scientific">bioreactor metagenome</name>
    <dbReference type="NCBI Taxonomy" id="1076179"/>
    <lineage>
        <taxon>unclassified sequences</taxon>
        <taxon>metagenomes</taxon>
        <taxon>ecological metagenomes</taxon>
    </lineage>
</organism>
<comment type="similarity">
    <text evidence="2">Belongs to the ABC transporter superfamily.</text>
</comment>
<dbReference type="InterPro" id="IPR027417">
    <property type="entry name" value="P-loop_NTPase"/>
</dbReference>
<dbReference type="GO" id="GO:0042626">
    <property type="term" value="F:ATPase-coupled transmembrane transporter activity"/>
    <property type="evidence" value="ECO:0007669"/>
    <property type="project" value="TreeGrafter"/>
</dbReference>
<feature type="domain" description="ABC transporter" evidence="12">
    <location>
        <begin position="2"/>
        <end position="242"/>
    </location>
</feature>
<dbReference type="InterPro" id="IPR025662">
    <property type="entry name" value="Sigma_54_int_dom_ATP-bd_1"/>
</dbReference>
<dbReference type="Pfam" id="PF00005">
    <property type="entry name" value="ABC_tran"/>
    <property type="match status" value="2"/>
</dbReference>
<dbReference type="CDD" id="cd03226">
    <property type="entry name" value="ABC_cobalt_CbiO_domain2"/>
    <property type="match status" value="1"/>
</dbReference>
<evidence type="ECO:0000313" key="13">
    <source>
        <dbReference type="EMBL" id="MPL84583.1"/>
    </source>
</evidence>
<dbReference type="GO" id="GO:0016887">
    <property type="term" value="F:ATP hydrolysis activity"/>
    <property type="evidence" value="ECO:0007669"/>
    <property type="project" value="InterPro"/>
</dbReference>
<keyword evidence="7 13" id="KW-0067">ATP-binding</keyword>
<evidence type="ECO:0000256" key="11">
    <source>
        <dbReference type="SAM" id="MobiDB-lite"/>
    </source>
</evidence>
<dbReference type="CDD" id="cd03225">
    <property type="entry name" value="ABC_cobalt_CbiO_domain1"/>
    <property type="match status" value="1"/>
</dbReference>
<keyword evidence="9" id="KW-0472">Membrane</keyword>
<evidence type="ECO:0000256" key="7">
    <source>
        <dbReference type="ARBA" id="ARBA00022840"/>
    </source>
</evidence>
<dbReference type="Gene3D" id="3.40.50.300">
    <property type="entry name" value="P-loop containing nucleotide triphosphate hydrolases"/>
    <property type="match status" value="2"/>
</dbReference>
<evidence type="ECO:0000256" key="9">
    <source>
        <dbReference type="ARBA" id="ARBA00023136"/>
    </source>
</evidence>
<feature type="region of interest" description="Disordered" evidence="11">
    <location>
        <begin position="261"/>
        <end position="287"/>
    </location>
</feature>
<keyword evidence="5" id="KW-0677">Repeat</keyword>
<comment type="subcellular location">
    <subcellularLocation>
        <location evidence="1">Cell membrane</location>
        <topology evidence="1">Peripheral membrane protein</topology>
    </subcellularLocation>
</comment>
<dbReference type="SMART" id="SM00382">
    <property type="entry name" value="AAA"/>
    <property type="match status" value="2"/>
</dbReference>
<dbReference type="PANTHER" id="PTHR43553:SF23">
    <property type="entry name" value="ABC TRANSPORTER ATP-BINDING COMPONENT"/>
    <property type="match status" value="1"/>
</dbReference>
<dbReference type="SUPFAM" id="SSF52540">
    <property type="entry name" value="P-loop containing nucleoside triphosphate hydrolases"/>
    <property type="match status" value="2"/>
</dbReference>
<evidence type="ECO:0000256" key="4">
    <source>
        <dbReference type="ARBA" id="ARBA00022475"/>
    </source>
</evidence>
<protein>
    <submittedName>
        <fullName evidence="13">Putative HMP/thiamine import ATP-binding protein YkoD</fullName>
        <ecNumber evidence="13">3.6.3.-</ecNumber>
    </submittedName>
</protein>
<dbReference type="GO" id="GO:0005524">
    <property type="term" value="F:ATP binding"/>
    <property type="evidence" value="ECO:0007669"/>
    <property type="project" value="UniProtKB-KW"/>
</dbReference>
<dbReference type="PROSITE" id="PS00675">
    <property type="entry name" value="SIGMA54_INTERACT_1"/>
    <property type="match status" value="1"/>
</dbReference>
<dbReference type="InterPro" id="IPR017871">
    <property type="entry name" value="ABC_transporter-like_CS"/>
</dbReference>
<dbReference type="PROSITE" id="PS00211">
    <property type="entry name" value="ABC_TRANSPORTER_1"/>
    <property type="match status" value="1"/>
</dbReference>
<keyword evidence="6" id="KW-0547">Nucleotide-binding</keyword>